<dbReference type="GO" id="GO:0005829">
    <property type="term" value="C:cytosol"/>
    <property type="evidence" value="ECO:0007669"/>
    <property type="project" value="TreeGrafter"/>
</dbReference>
<protein>
    <recommendedName>
        <fullName evidence="5">TOG domain-containing protein</fullName>
    </recommendedName>
</protein>
<feature type="repeat" description="HEAT" evidence="3">
    <location>
        <begin position="1881"/>
        <end position="1919"/>
    </location>
</feature>
<dbReference type="SUPFAM" id="SSF48371">
    <property type="entry name" value="ARM repeat"/>
    <property type="match status" value="4"/>
</dbReference>
<dbReference type="Pfam" id="PF25786">
    <property type="entry name" value="HEAT_GCN1_C"/>
    <property type="match status" value="1"/>
</dbReference>
<dbReference type="Pfam" id="PF24984">
    <property type="entry name" value="HEAT_EF3_GNC1"/>
    <property type="match status" value="1"/>
</dbReference>
<evidence type="ECO:0000313" key="7">
    <source>
        <dbReference type="Proteomes" id="UP001189122"/>
    </source>
</evidence>
<dbReference type="Proteomes" id="UP001189122">
    <property type="component" value="Unassembled WGS sequence"/>
</dbReference>
<feature type="region of interest" description="Disordered" evidence="4">
    <location>
        <begin position="2260"/>
        <end position="2279"/>
    </location>
</feature>
<keyword evidence="7" id="KW-1185">Reference proteome</keyword>
<dbReference type="Gene3D" id="1.25.10.10">
    <property type="entry name" value="Leucine-rich Repeat Variant"/>
    <property type="match status" value="7"/>
</dbReference>
<dbReference type="InterPro" id="IPR056810">
    <property type="entry name" value="GNC1-like_N"/>
</dbReference>
<dbReference type="InterPro" id="IPR011989">
    <property type="entry name" value="ARM-like"/>
</dbReference>
<dbReference type="GO" id="GO:0019887">
    <property type="term" value="F:protein kinase regulator activity"/>
    <property type="evidence" value="ECO:0007669"/>
    <property type="project" value="TreeGrafter"/>
</dbReference>
<dbReference type="GO" id="GO:0006417">
    <property type="term" value="P:regulation of translation"/>
    <property type="evidence" value="ECO:0007669"/>
    <property type="project" value="TreeGrafter"/>
</dbReference>
<dbReference type="SMART" id="SM01349">
    <property type="entry name" value="TOG"/>
    <property type="match status" value="2"/>
</dbReference>
<dbReference type="PROSITE" id="PS50077">
    <property type="entry name" value="HEAT_REPEAT"/>
    <property type="match status" value="2"/>
</dbReference>
<evidence type="ECO:0000313" key="6">
    <source>
        <dbReference type="EMBL" id="CAA2615651.1"/>
    </source>
</evidence>
<dbReference type="InterPro" id="IPR034085">
    <property type="entry name" value="TOG"/>
</dbReference>
<keyword evidence="2" id="KW-0677">Repeat</keyword>
<dbReference type="InterPro" id="IPR057546">
    <property type="entry name" value="HEAT_GCN1"/>
</dbReference>
<reference evidence="6 7" key="1">
    <citation type="submission" date="2019-12" db="EMBL/GenBank/DDBJ databases">
        <authorList>
            <person name="Scholz U."/>
            <person name="Mascher M."/>
            <person name="Fiebig A."/>
        </authorList>
    </citation>
    <scope>NUCLEOTIDE SEQUENCE</scope>
</reference>
<accession>A0A7I8ID94</accession>
<dbReference type="Pfam" id="PF24993">
    <property type="entry name" value="GNC1_N"/>
    <property type="match status" value="1"/>
</dbReference>
<dbReference type="Pfam" id="PF23271">
    <property type="entry name" value="HEAT_GCN1"/>
    <property type="match status" value="1"/>
</dbReference>
<organism evidence="6">
    <name type="scientific">Spirodela intermedia</name>
    <name type="common">Intermediate duckweed</name>
    <dbReference type="NCBI Taxonomy" id="51605"/>
    <lineage>
        <taxon>Eukaryota</taxon>
        <taxon>Viridiplantae</taxon>
        <taxon>Streptophyta</taxon>
        <taxon>Embryophyta</taxon>
        <taxon>Tracheophyta</taxon>
        <taxon>Spermatophyta</taxon>
        <taxon>Magnoliopsida</taxon>
        <taxon>Liliopsida</taxon>
        <taxon>Araceae</taxon>
        <taxon>Lemnoideae</taxon>
        <taxon>Spirodela</taxon>
    </lineage>
</organism>
<evidence type="ECO:0000256" key="3">
    <source>
        <dbReference type="PROSITE-ProRule" id="PRU00103"/>
    </source>
</evidence>
<evidence type="ECO:0000256" key="4">
    <source>
        <dbReference type="SAM" id="MobiDB-lite"/>
    </source>
</evidence>
<feature type="domain" description="TOG" evidence="5">
    <location>
        <begin position="1867"/>
        <end position="2091"/>
    </location>
</feature>
<evidence type="ECO:0000259" key="5">
    <source>
        <dbReference type="SMART" id="SM01349"/>
    </source>
</evidence>
<name>A0A7I8ID94_SPIIN</name>
<dbReference type="GO" id="GO:0034198">
    <property type="term" value="P:cellular response to amino acid starvation"/>
    <property type="evidence" value="ECO:0007669"/>
    <property type="project" value="TreeGrafter"/>
</dbReference>
<feature type="repeat" description="HEAT" evidence="3">
    <location>
        <begin position="2167"/>
        <end position="2205"/>
    </location>
</feature>
<dbReference type="InterPro" id="IPR016024">
    <property type="entry name" value="ARM-type_fold"/>
</dbReference>
<dbReference type="EMBL" id="LR743589">
    <property type="protein sequence ID" value="CAA2615651.1"/>
    <property type="molecule type" value="Genomic_DNA"/>
</dbReference>
<sequence length="2279" mass="248825">MEPEPTEVLRAASSEVSTSSTKQRIQIFSHTLPAALRNAEVSADFASLLVDIIFKTLPIYDDRQSINVVDSLIVEVLVESPFMKSFAAVLVLSMEKQSPNIYKMYIEEIKDSRISYKDGAGLIQIVLEFSTMAASFFEQYKQMFLEVYLKAVLNAKEKPSQLLINAFHPLFEHLVQEDFKEVILPTSLKMLKRNPELVLESVVDVLGTTNLDLSKYAMELLSVVLPQVRHADEKRRSWALTVVGCLAQKSSDPDILPSMFNTIKAVIGGEISIPYQRVGMFNSVQELSKVASVKQLNSLASSISAFLLCYYKDEGNEEVKLIILSALASWAAKAAETVQPDVVLLFAAGLKEKEALRRGHLRCLRIVCKNPDILPRLSNLLELLVQLVKTGFTKVAQRLDGIYALFSLARIFSMDVRAEELMMKEKIWSLISQNESPLLSLPMAMKLGNEDCVACVDLLEILLVDHTHSDAEYPVDAQVPFLPPTVLLVKSMLLIAPAALSCGPWNCAKLIFCSHHPCISFNGRRDAVWKELFGPMGLMSSNSLNRETAVRAFATLMSVTPNHTFMEFKKHIERLPDWSLHNELSENDIKIFHTPEGMLSNKIKTAKEEARELLLKEEASVRDKVMGIRRNLSVVCRALGFMAAGNPVYAHGQLPLLILEKILLSSKKTSLHDNVLRILSLHLDPILPLPRLKMLSALYHVLSVVPAYQAKVGPMLNELCLGLQSNALQGVYAKDVHVRLACLSAVKCIPSVSGRSLVQNIDVATGIWISLHDPEKVVAEAAEDIWDRYGFDFGTDYSGLYVALSHANYNVRLAAAEALAAALDENPNTLQVNISFVETVSSPGNSFDFVFYVHSICASGTDIADAGWLGRQGIAMALHSAADVLRTKDLPVVITFLISRALADPNIDVRGRMINAGIVIIDRHGKENVSLLFPIFENYLNKKASNEEKYDLIREGVVIFTGALAKHLAKDDAKVHDVVEKLLDVLNTPSEAVQRAVSDCLSPLMVAEQGNGKEIVSRLLNRLMKSDKYGERRGAAFGLAGVIKGFGIRCLKTYGIMTVLQEGLEDRSSAKSREGALLGFECLCEKLGRLFEPYVIQYLPLLLVSFSDQVAAVREAAECAARAIMSQLSGHGVKLILPSLLKGLEDKAWRTKQSSVQLLGAMAFCAPQQLSQCLPKIVPKLTEVLTDTHPKVQSAGQMALQQVGNVIKNPEIAALVPTLLMGLTDPNEHTKHSLDILLQTTFINSVDAPSLALLVPIVHRGLRERSVDTKKKAAQITGNMCSLVTEPKDMIPYISLLLPEVKKGYGEENFPDLVSWLLDTLKSDSSNVERSGAAQGLSEVCLAALGEDYFERLLPDIIRNCSHQKASVRDGYLTLFKYLPRSLGATFQNYLQQVLPAILDGLADENESVRDAALSAGHVFVEHYARTSLPLLLPAIEDGIFNDNWRIRQSSVELLGDLLFKVAGTSGKAILEGGSDDEGSSTEAHGRAIIEVLGRNKRNEVLAAVYMIRSDVSLSVRQVYIHLPSFLVYTMSSGCIACVEDYCGKHTEDSKGIMPVLMNTLISSLASSSLERRQVAGRSLGELVRKLGERVLPSIIPILSRGLKDSDAGRRQGVCIGLSEVMASAGKHQLLGFMSELIPTIRVALCDSVPEVRESAGLAFSTLYKSAGLQAIDEIVPTLLHALEDDETSHTALDGLKQILSAFNAHALGALAEVAGPALNFHLGTMLPPLIIAMGDDDKNVQHLAKKAAETVVLVIDEEGISSLMSELLKGVSDNQPLMRRGYAYLIGHFFKNSKLDLVDEAPNMISTLIPLLSDSDQATILVSWEALGSVIGSVPKEVLPSYIKVVRDAVSTARDKERRKRKGGPVLIPGFCLPKALQPLLPIFLQGIISGSAETREQAAQGLGELIDVTGEQTLKQFVVPITGPLIRIIGDRFPWQVKEAILSTLSIIISKGGIALKPFLPQLQTTFIKCLQDNARSVRSSSALALAKLSALSTRIDPLVTDLLSALQASEVGVQGAVLVALKGVIRHAGKSVSNSVKSRACSLVKDFIQLDDEELRSSAAKALGAISKYLEDHEVSDMMETLSSLSSSPNWSARHGSMLTLASMSLNNASMMCLSATFPSVISRLKAALKDDKFPIREAATRALGSLLLHLVQNERSASVASELIQLLSSAMQDESSEVRRRALSCLKGIAKVNPSAVLNNLTILGPPLAESLKDGNTPVRLAAERCALHAFQLAKGSERIHAAQKYITGLEARRLSKLPENSDDSDNSEDEKIGG</sequence>
<gene>
    <name evidence="6" type="ORF">SI7747_02001904</name>
</gene>
<proteinExistence type="inferred from homology"/>
<evidence type="ECO:0000256" key="1">
    <source>
        <dbReference type="ARBA" id="ARBA00007366"/>
    </source>
</evidence>
<dbReference type="PANTHER" id="PTHR23346:SF7">
    <property type="entry name" value="STALLED RIBOSOME SENSOR GCN1"/>
    <property type="match status" value="1"/>
</dbReference>
<comment type="similarity">
    <text evidence="1">Belongs to the GCN1 family.</text>
</comment>
<dbReference type="PANTHER" id="PTHR23346">
    <property type="entry name" value="TRANSLATIONAL ACTIVATOR GCN1-RELATED"/>
    <property type="match status" value="1"/>
</dbReference>
<feature type="domain" description="TOG" evidence="5">
    <location>
        <begin position="1003"/>
        <end position="1236"/>
    </location>
</feature>
<dbReference type="Pfam" id="PF24987">
    <property type="entry name" value="HEAT_EF3_N"/>
    <property type="match status" value="2"/>
</dbReference>
<dbReference type="EMBL" id="CACRZD030000002">
    <property type="protein sequence ID" value="CAA6655364.1"/>
    <property type="molecule type" value="Genomic_DNA"/>
</dbReference>
<dbReference type="InterPro" id="IPR021133">
    <property type="entry name" value="HEAT_type_2"/>
</dbReference>
<evidence type="ECO:0000256" key="2">
    <source>
        <dbReference type="ARBA" id="ARBA00022737"/>
    </source>
</evidence>